<reference evidence="1 2" key="1">
    <citation type="submission" date="2021-03" db="EMBL/GenBank/DDBJ databases">
        <title>Actinoplanes flavus sp. nov., a novel actinomycete isolated from Coconut Palm rhizosphere soil.</title>
        <authorList>
            <person name="Luo X."/>
        </authorList>
    </citation>
    <scope>NUCLEOTIDE SEQUENCE [LARGE SCALE GENOMIC DNA]</scope>
    <source>
        <strain evidence="1 2">NEAU-H7</strain>
    </source>
</reference>
<keyword evidence="2" id="KW-1185">Reference proteome</keyword>
<comment type="caution">
    <text evidence="1">The sequence shown here is derived from an EMBL/GenBank/DDBJ whole genome shotgun (WGS) entry which is preliminary data.</text>
</comment>
<proteinExistence type="predicted"/>
<dbReference type="Proteomes" id="UP000679690">
    <property type="component" value="Unassembled WGS sequence"/>
</dbReference>
<dbReference type="InterPro" id="IPR027839">
    <property type="entry name" value="DUF4432"/>
</dbReference>
<dbReference type="InterPro" id="IPR011013">
    <property type="entry name" value="Gal_mutarotase_sf_dom"/>
</dbReference>
<organism evidence="1 2">
    <name type="scientific">Actinoplanes flavus</name>
    <dbReference type="NCBI Taxonomy" id="2820290"/>
    <lineage>
        <taxon>Bacteria</taxon>
        <taxon>Bacillati</taxon>
        <taxon>Actinomycetota</taxon>
        <taxon>Actinomycetes</taxon>
        <taxon>Micromonosporales</taxon>
        <taxon>Micromonosporaceae</taxon>
        <taxon>Actinoplanes</taxon>
    </lineage>
</organism>
<name>A0ABS3UJ84_9ACTN</name>
<evidence type="ECO:0000313" key="2">
    <source>
        <dbReference type="Proteomes" id="UP000679690"/>
    </source>
</evidence>
<dbReference type="Pfam" id="PF14486">
    <property type="entry name" value="DUF4432"/>
    <property type="match status" value="1"/>
</dbReference>
<dbReference type="Gene3D" id="2.70.98.10">
    <property type="match status" value="1"/>
</dbReference>
<sequence>MDLISAAEMVAHGLISNPDAIVEIRESTGDPHSGPGGRSYRVALASGLAFEVLPERGFDIGSLWYRGWPIAWRSSIPAAGPDSDPSRGGWVGRFTGGMLATCGLDNIGKPREGHGQHGSHHHTRAVDVGVRRTDAPGVILHATIANSAVFGRQVFLYREIEANADQPALTVRDTIVNNGTTREPISLLYHINFGAPFLVPGTRVDANAERRTARDDDTDWHSFPAPIDTVGETVWEHTDFADERALTTVYSPALATRAEIAWNAAVLPRCFQWIYPSRRGWALGIEPANAPLFGPDRDTSDAGATWLEPGGRIESGFTLTFRTEAPG</sequence>
<accession>A0ABS3UJ84</accession>
<dbReference type="EMBL" id="JAGFNS010000008">
    <property type="protein sequence ID" value="MBO3738849.1"/>
    <property type="molecule type" value="Genomic_DNA"/>
</dbReference>
<evidence type="ECO:0000313" key="1">
    <source>
        <dbReference type="EMBL" id="MBO3738849.1"/>
    </source>
</evidence>
<dbReference type="RefSeq" id="WP_208467987.1">
    <property type="nucleotide sequence ID" value="NZ_JAGFNS010000008.1"/>
</dbReference>
<gene>
    <name evidence="1" type="ORF">J5X75_15080</name>
</gene>
<dbReference type="InterPro" id="IPR014718">
    <property type="entry name" value="GH-type_carb-bd"/>
</dbReference>
<protein>
    <submittedName>
        <fullName evidence="1">DUF4432 family protein</fullName>
    </submittedName>
</protein>
<dbReference type="SUPFAM" id="SSF74650">
    <property type="entry name" value="Galactose mutarotase-like"/>
    <property type="match status" value="1"/>
</dbReference>